<proteinExistence type="inferred from homology"/>
<dbReference type="PROSITE" id="PS00631">
    <property type="entry name" value="CYTOSOL_AP"/>
    <property type="match status" value="1"/>
</dbReference>
<protein>
    <submittedName>
        <fullName evidence="7">Leucyl aminopeptidase family protein</fullName>
    </submittedName>
</protein>
<dbReference type="InterPro" id="IPR011356">
    <property type="entry name" value="Leucine_aapep/pepB"/>
</dbReference>
<keyword evidence="3" id="KW-0645">Protease</keyword>
<dbReference type="PANTHER" id="PTHR11963:SF20">
    <property type="entry name" value="PEPTIDASE B"/>
    <property type="match status" value="1"/>
</dbReference>
<dbReference type="InterPro" id="IPR048816">
    <property type="entry name" value="Peptidase_M17_N_1"/>
</dbReference>
<dbReference type="GO" id="GO:0070006">
    <property type="term" value="F:metalloaminopeptidase activity"/>
    <property type="evidence" value="ECO:0007669"/>
    <property type="project" value="InterPro"/>
</dbReference>
<gene>
    <name evidence="7" type="ORF">QGN29_02905</name>
</gene>
<evidence type="ECO:0000256" key="4">
    <source>
        <dbReference type="ARBA" id="ARBA00022801"/>
    </source>
</evidence>
<dbReference type="Gene3D" id="3.40.630.10">
    <property type="entry name" value="Zn peptidases"/>
    <property type="match status" value="1"/>
</dbReference>
<dbReference type="CDD" id="cd00433">
    <property type="entry name" value="Peptidase_M17"/>
    <property type="match status" value="1"/>
</dbReference>
<dbReference type="GO" id="GO:0005737">
    <property type="term" value="C:cytoplasm"/>
    <property type="evidence" value="ECO:0007669"/>
    <property type="project" value="InterPro"/>
</dbReference>
<evidence type="ECO:0000256" key="1">
    <source>
        <dbReference type="ARBA" id="ARBA00009528"/>
    </source>
</evidence>
<evidence type="ECO:0000256" key="2">
    <source>
        <dbReference type="ARBA" id="ARBA00022438"/>
    </source>
</evidence>
<keyword evidence="8" id="KW-1185">Reference proteome</keyword>
<dbReference type="KEGG" id="tmk:QGN29_02905"/>
<dbReference type="PANTHER" id="PTHR11963">
    <property type="entry name" value="LEUCINE AMINOPEPTIDASE-RELATED"/>
    <property type="match status" value="1"/>
</dbReference>
<dbReference type="RefSeq" id="WP_310799171.1">
    <property type="nucleotide sequence ID" value="NZ_CP123872.1"/>
</dbReference>
<dbReference type="InterPro" id="IPR043472">
    <property type="entry name" value="Macro_dom-like"/>
</dbReference>
<evidence type="ECO:0000259" key="6">
    <source>
        <dbReference type="PROSITE" id="PS00631"/>
    </source>
</evidence>
<evidence type="ECO:0000313" key="7">
    <source>
        <dbReference type="EMBL" id="WND03318.1"/>
    </source>
</evidence>
<accession>A0AA52EHL7</accession>
<evidence type="ECO:0000313" key="8">
    <source>
        <dbReference type="Proteomes" id="UP001268683"/>
    </source>
</evidence>
<evidence type="ECO:0000256" key="3">
    <source>
        <dbReference type="ARBA" id="ARBA00022670"/>
    </source>
</evidence>
<dbReference type="Gene3D" id="3.40.220.10">
    <property type="entry name" value="Leucine Aminopeptidase, subunit E, domain 1"/>
    <property type="match status" value="1"/>
</dbReference>
<dbReference type="GO" id="GO:0030145">
    <property type="term" value="F:manganese ion binding"/>
    <property type="evidence" value="ECO:0007669"/>
    <property type="project" value="InterPro"/>
</dbReference>
<name>A0AA52EHL7_9PROT</name>
<dbReference type="SUPFAM" id="SSF53187">
    <property type="entry name" value="Zn-dependent exopeptidases"/>
    <property type="match status" value="1"/>
</dbReference>
<dbReference type="Proteomes" id="UP001268683">
    <property type="component" value="Chromosome"/>
</dbReference>
<comment type="similarity">
    <text evidence="1">Belongs to the peptidase M17 family.</text>
</comment>
<reference evidence="7" key="1">
    <citation type="submission" date="2023-04" db="EMBL/GenBank/DDBJ databases">
        <title>Complete genome sequence of Temperatibacter marinus.</title>
        <authorList>
            <person name="Rong J.-C."/>
            <person name="Yi M.-L."/>
            <person name="Zhao Q."/>
        </authorList>
    </citation>
    <scope>NUCLEOTIDE SEQUENCE</scope>
    <source>
        <strain evidence="7">NBRC 110045</strain>
    </source>
</reference>
<dbReference type="EMBL" id="CP123872">
    <property type="protein sequence ID" value="WND03318.1"/>
    <property type="molecule type" value="Genomic_DNA"/>
</dbReference>
<organism evidence="7 8">
    <name type="scientific">Temperatibacter marinus</name>
    <dbReference type="NCBI Taxonomy" id="1456591"/>
    <lineage>
        <taxon>Bacteria</taxon>
        <taxon>Pseudomonadati</taxon>
        <taxon>Pseudomonadota</taxon>
        <taxon>Alphaproteobacteria</taxon>
        <taxon>Kordiimonadales</taxon>
        <taxon>Temperatibacteraceae</taxon>
        <taxon>Temperatibacter</taxon>
    </lineage>
</organism>
<dbReference type="Pfam" id="PF00883">
    <property type="entry name" value="Peptidase_M17"/>
    <property type="match status" value="1"/>
</dbReference>
<keyword evidence="5" id="KW-0464">Manganese</keyword>
<sequence>MTDFSPYLSDQLDGSEITLIPVTVTDLDDPAKITPSERQWMDVHGFTAKQGSFCFIAGKKGDLACAFVGVGDENPKASDLWWLASIAASLPAGRFAIAEETVDEAAIKAAALGWVLAQYDFAIYKEQSDRKDRVLCLGGVGNLRLITHITNAVALVRDMVNTPTEDMGPAHIQAIIEALAEEHGAIASSVSGQVLKDEFPAIHAVGRAAAEGREPRLLELNWQSDKASSDSLTLAIVGKGVCFDTGGLNLKPGGSMELMKKDMGGAAHAIALASLIMAEELPLKMQLLVPAVENAVAGNAFRPGDIIDTRLGKTVEIGNTDAEGRLILCDALTYASETSPDVMLDFATLTGAARVALGPDLPATFCNDDALFDRLNTASHAVGDPLWRLPLWAPYDELLNSPNADMNNISGGPFAGSITAGLYLQRFVGEGIKWVHFDTFAWNPVAKAGRPKGGEALGLRASFQLIIDLIAAD</sequence>
<feature type="domain" description="Cytosol aminopeptidase" evidence="6">
    <location>
        <begin position="319"/>
        <end position="326"/>
    </location>
</feature>
<evidence type="ECO:0000256" key="5">
    <source>
        <dbReference type="ARBA" id="ARBA00023211"/>
    </source>
</evidence>
<dbReference type="InterPro" id="IPR000819">
    <property type="entry name" value="Peptidase_M17_C"/>
</dbReference>
<keyword evidence="2 7" id="KW-0031">Aminopeptidase</keyword>
<dbReference type="AlphaFoldDB" id="A0AA52EHL7"/>
<dbReference type="GO" id="GO:0006508">
    <property type="term" value="P:proteolysis"/>
    <property type="evidence" value="ECO:0007669"/>
    <property type="project" value="UniProtKB-KW"/>
</dbReference>
<dbReference type="PRINTS" id="PR00481">
    <property type="entry name" value="LAMNOPPTDASE"/>
</dbReference>
<dbReference type="Pfam" id="PF21337">
    <property type="entry name" value="Peptidase_M17_N_1"/>
    <property type="match status" value="1"/>
</dbReference>
<keyword evidence="4" id="KW-0378">Hydrolase</keyword>